<protein>
    <submittedName>
        <fullName evidence="2">Uncharacterized protein</fullName>
    </submittedName>
</protein>
<name>A0A2J6QAY6_9HELO</name>
<feature type="compositionally biased region" description="Polar residues" evidence="1">
    <location>
        <begin position="258"/>
        <end position="269"/>
    </location>
</feature>
<gene>
    <name evidence="2" type="ORF">NA56DRAFT_701727</name>
</gene>
<reference evidence="2 3" key="1">
    <citation type="submission" date="2016-05" db="EMBL/GenBank/DDBJ databases">
        <title>A degradative enzymes factory behind the ericoid mycorrhizal symbiosis.</title>
        <authorList>
            <consortium name="DOE Joint Genome Institute"/>
            <person name="Martino E."/>
            <person name="Morin E."/>
            <person name="Grelet G."/>
            <person name="Kuo A."/>
            <person name="Kohler A."/>
            <person name="Daghino S."/>
            <person name="Barry K."/>
            <person name="Choi C."/>
            <person name="Cichocki N."/>
            <person name="Clum A."/>
            <person name="Copeland A."/>
            <person name="Hainaut M."/>
            <person name="Haridas S."/>
            <person name="Labutti K."/>
            <person name="Lindquist E."/>
            <person name="Lipzen A."/>
            <person name="Khouja H.-R."/>
            <person name="Murat C."/>
            <person name="Ohm R."/>
            <person name="Olson A."/>
            <person name="Spatafora J."/>
            <person name="Veneault-Fourrey C."/>
            <person name="Henrissat B."/>
            <person name="Grigoriev I."/>
            <person name="Martin F."/>
            <person name="Perotto S."/>
        </authorList>
    </citation>
    <scope>NUCLEOTIDE SEQUENCE [LARGE SCALE GENOMIC DNA]</scope>
    <source>
        <strain evidence="2 3">UAMH 7357</strain>
    </source>
</reference>
<sequence length="370" mass="40588">MAIDSSVNVGEALRNVPISTAESSSLGKRAESLHCLARSTCFVLTICQPFAALDAPIMSAMPNREVPIEVIDSLLGQGLGYDEWKAELKLQGYGDSWNEALKNKIIKREYETFKDEILRLKNEPNTATKGKDVQRTNSLESILKRLQGQEWAKGRPSEKKERLDSRRLLGKDAKKRAFQNYVSHWEQAESSGALSTNSGVETNTQERRGVGRSAVNGEASFSAYQPMNYQLSQAFTSPSKQQMFGSTEPTMQDADWHVQSSDPLPTYSGSCDGALHTSTNNQLGYPNHSPQNFTTQSGNISASSSNQTSTANSAGGYHTSAPWGTTPTANTTMLMATNNTSWAEDIYPAGSTEENETAAQLDWLAPKYKY</sequence>
<evidence type="ECO:0000313" key="2">
    <source>
        <dbReference type="EMBL" id="PMD23434.1"/>
    </source>
</evidence>
<organism evidence="2 3">
    <name type="scientific">Hyaloscypha hepaticicola</name>
    <dbReference type="NCBI Taxonomy" id="2082293"/>
    <lineage>
        <taxon>Eukaryota</taxon>
        <taxon>Fungi</taxon>
        <taxon>Dikarya</taxon>
        <taxon>Ascomycota</taxon>
        <taxon>Pezizomycotina</taxon>
        <taxon>Leotiomycetes</taxon>
        <taxon>Helotiales</taxon>
        <taxon>Hyaloscyphaceae</taxon>
        <taxon>Hyaloscypha</taxon>
    </lineage>
</organism>
<feature type="compositionally biased region" description="Low complexity" evidence="1">
    <location>
        <begin position="294"/>
        <end position="315"/>
    </location>
</feature>
<keyword evidence="3" id="KW-1185">Reference proteome</keyword>
<accession>A0A2J6QAY6</accession>
<dbReference type="Proteomes" id="UP000235672">
    <property type="component" value="Unassembled WGS sequence"/>
</dbReference>
<dbReference type="OrthoDB" id="3559171at2759"/>
<evidence type="ECO:0000313" key="3">
    <source>
        <dbReference type="Proteomes" id="UP000235672"/>
    </source>
</evidence>
<feature type="compositionally biased region" description="Polar residues" evidence="1">
    <location>
        <begin position="239"/>
        <end position="250"/>
    </location>
</feature>
<feature type="compositionally biased region" description="Polar residues" evidence="1">
    <location>
        <begin position="188"/>
        <end position="203"/>
    </location>
</feature>
<evidence type="ECO:0000256" key="1">
    <source>
        <dbReference type="SAM" id="MobiDB-lite"/>
    </source>
</evidence>
<feature type="region of interest" description="Disordered" evidence="1">
    <location>
        <begin position="239"/>
        <end position="331"/>
    </location>
</feature>
<proteinExistence type="predicted"/>
<dbReference type="EMBL" id="KZ613475">
    <property type="protein sequence ID" value="PMD23434.1"/>
    <property type="molecule type" value="Genomic_DNA"/>
</dbReference>
<feature type="compositionally biased region" description="Polar residues" evidence="1">
    <location>
        <begin position="276"/>
        <end position="293"/>
    </location>
</feature>
<dbReference type="AlphaFoldDB" id="A0A2J6QAY6"/>
<feature type="region of interest" description="Disordered" evidence="1">
    <location>
        <begin position="188"/>
        <end position="212"/>
    </location>
</feature>